<evidence type="ECO:0000256" key="1">
    <source>
        <dbReference type="SAM" id="MobiDB-lite"/>
    </source>
</evidence>
<evidence type="ECO:0000313" key="2">
    <source>
        <dbReference type="EMBL" id="JAD27867.1"/>
    </source>
</evidence>
<feature type="region of interest" description="Disordered" evidence="1">
    <location>
        <begin position="1"/>
        <end position="27"/>
    </location>
</feature>
<proteinExistence type="predicted"/>
<reference evidence="2" key="2">
    <citation type="journal article" date="2015" name="Data Brief">
        <title>Shoot transcriptome of the giant reed, Arundo donax.</title>
        <authorList>
            <person name="Barrero R.A."/>
            <person name="Guerrero F.D."/>
            <person name="Moolhuijzen P."/>
            <person name="Goolsby J.A."/>
            <person name="Tidwell J."/>
            <person name="Bellgard S.E."/>
            <person name="Bellgard M.I."/>
        </authorList>
    </citation>
    <scope>NUCLEOTIDE SEQUENCE</scope>
    <source>
        <tissue evidence="2">Shoot tissue taken approximately 20 cm above the soil surface</tissue>
    </source>
</reference>
<sequence length="44" mass="4986">MRGYSSLVARRLNEQHEDSTQVGQSSFISSSNILMEDKLSKKNL</sequence>
<dbReference type="EMBL" id="GBRH01270028">
    <property type="protein sequence ID" value="JAD27867.1"/>
    <property type="molecule type" value="Transcribed_RNA"/>
</dbReference>
<dbReference type="AlphaFoldDB" id="A0A0A8YZ27"/>
<accession>A0A0A8YZ27</accession>
<name>A0A0A8YZ27_ARUDO</name>
<organism evidence="2">
    <name type="scientific">Arundo donax</name>
    <name type="common">Giant reed</name>
    <name type="synonym">Donax arundinaceus</name>
    <dbReference type="NCBI Taxonomy" id="35708"/>
    <lineage>
        <taxon>Eukaryota</taxon>
        <taxon>Viridiplantae</taxon>
        <taxon>Streptophyta</taxon>
        <taxon>Embryophyta</taxon>
        <taxon>Tracheophyta</taxon>
        <taxon>Spermatophyta</taxon>
        <taxon>Magnoliopsida</taxon>
        <taxon>Liliopsida</taxon>
        <taxon>Poales</taxon>
        <taxon>Poaceae</taxon>
        <taxon>PACMAD clade</taxon>
        <taxon>Arundinoideae</taxon>
        <taxon>Arundineae</taxon>
        <taxon>Arundo</taxon>
    </lineage>
</organism>
<reference evidence="2" key="1">
    <citation type="submission" date="2014-09" db="EMBL/GenBank/DDBJ databases">
        <authorList>
            <person name="Magalhaes I.L.F."/>
            <person name="Oliveira U."/>
            <person name="Santos F.R."/>
            <person name="Vidigal T.H.D.A."/>
            <person name="Brescovit A.D."/>
            <person name="Santos A.J."/>
        </authorList>
    </citation>
    <scope>NUCLEOTIDE SEQUENCE</scope>
    <source>
        <tissue evidence="2">Shoot tissue taken approximately 20 cm above the soil surface</tissue>
    </source>
</reference>
<protein>
    <submittedName>
        <fullName evidence="2">Uncharacterized protein</fullName>
    </submittedName>
</protein>